<dbReference type="SUPFAM" id="SSF56925">
    <property type="entry name" value="OMPA-like"/>
    <property type="match status" value="1"/>
</dbReference>
<sequence>MIGAAVLALAAPATAQSRGDWTLSFGIAGVMPASDNGLLLGFIPHSVDDGISPVFTAEYFFADNWGVELLASLPFEHDISNPGVGNIASAKLLPPTISVNYHFPTEGRFDPFLGVGLNYTKFTDVDGQGVLAATTVDLEDTTGFALHAGFDYALNDYSAVRFDLRYFDLESELTVNGFSLGNTKIDPVVAAVSYVRRF</sequence>
<accession>A0A058ZNM1</accession>
<dbReference type="EMBL" id="AQQY01000001">
    <property type="protein sequence ID" value="KCV83158.1"/>
    <property type="molecule type" value="Genomic_DNA"/>
</dbReference>
<dbReference type="InterPro" id="IPR005618">
    <property type="entry name" value="OMPW"/>
</dbReference>
<dbReference type="STRING" id="1461693.ATO10_00315"/>
<evidence type="ECO:0000256" key="1">
    <source>
        <dbReference type="ARBA" id="ARBA00009330"/>
    </source>
</evidence>
<comment type="similarity">
    <text evidence="1">Belongs to the OmpW/AlkL family.</text>
</comment>
<name>A0A058ZNM1_9RHOB</name>
<dbReference type="AlphaFoldDB" id="A0A058ZNM1"/>
<dbReference type="PANTHER" id="PTHR36920">
    <property type="match status" value="1"/>
</dbReference>
<dbReference type="GO" id="GO:0019867">
    <property type="term" value="C:outer membrane"/>
    <property type="evidence" value="ECO:0007669"/>
    <property type="project" value="InterPro"/>
</dbReference>
<dbReference type="InterPro" id="IPR011250">
    <property type="entry name" value="OMP/PagP_B-barrel"/>
</dbReference>
<dbReference type="Gene3D" id="2.40.160.20">
    <property type="match status" value="1"/>
</dbReference>
<comment type="caution">
    <text evidence="2">The sequence shown here is derived from an EMBL/GenBank/DDBJ whole genome shotgun (WGS) entry which is preliminary data.</text>
</comment>
<dbReference type="Proteomes" id="UP000024836">
    <property type="component" value="Unassembled WGS sequence"/>
</dbReference>
<evidence type="ECO:0000313" key="3">
    <source>
        <dbReference type="Proteomes" id="UP000024836"/>
    </source>
</evidence>
<dbReference type="GO" id="GO:0055085">
    <property type="term" value="P:transmembrane transport"/>
    <property type="evidence" value="ECO:0007669"/>
    <property type="project" value="TreeGrafter"/>
</dbReference>
<dbReference type="PANTHER" id="PTHR36920:SF1">
    <property type="entry name" value="OUTER MEMBRANE PROTEIN W"/>
    <property type="match status" value="1"/>
</dbReference>
<evidence type="ECO:0000313" key="2">
    <source>
        <dbReference type="EMBL" id="KCV83158.1"/>
    </source>
</evidence>
<dbReference type="eggNOG" id="COG3047">
    <property type="taxonomic scope" value="Bacteria"/>
</dbReference>
<organism evidence="2 3">
    <name type="scientific">Actibacterium atlanticum</name>
    <dbReference type="NCBI Taxonomy" id="1461693"/>
    <lineage>
        <taxon>Bacteria</taxon>
        <taxon>Pseudomonadati</taxon>
        <taxon>Pseudomonadota</taxon>
        <taxon>Alphaproteobacteria</taxon>
        <taxon>Rhodobacterales</taxon>
        <taxon>Roseobacteraceae</taxon>
        <taxon>Actibacterium</taxon>
    </lineage>
</organism>
<reference evidence="2 3" key="1">
    <citation type="submission" date="2013-04" db="EMBL/GenBank/DDBJ databases">
        <title>Shimia sp. 22II-S11-Z10 Genome Sequencing.</title>
        <authorList>
            <person name="Lai Q."/>
            <person name="Li G."/>
            <person name="Shao Z."/>
        </authorList>
    </citation>
    <scope>NUCLEOTIDE SEQUENCE [LARGE SCALE GENOMIC DNA]</scope>
    <source>
        <strain evidence="3">22II-S11-Z10</strain>
    </source>
</reference>
<proteinExistence type="inferred from homology"/>
<dbReference type="Pfam" id="PF03922">
    <property type="entry name" value="OmpW"/>
    <property type="match status" value="1"/>
</dbReference>
<gene>
    <name evidence="2" type="ORF">ATO10_00315</name>
</gene>
<protein>
    <submittedName>
        <fullName evidence="2">OmpW family protein</fullName>
    </submittedName>
</protein>
<keyword evidence="3" id="KW-1185">Reference proteome</keyword>